<evidence type="ECO:0008006" key="3">
    <source>
        <dbReference type="Google" id="ProtNLM"/>
    </source>
</evidence>
<dbReference type="PANTHER" id="PTHR33053:SF24">
    <property type="entry name" value="TRANSPOSASE DOMAIN-CONTAINING PROTEIN"/>
    <property type="match status" value="1"/>
</dbReference>
<keyword evidence="2" id="KW-1185">Reference proteome</keyword>
<dbReference type="EMBL" id="CARXXK010001195">
    <property type="protein sequence ID" value="CAI6374353.1"/>
    <property type="molecule type" value="Genomic_DNA"/>
</dbReference>
<gene>
    <name evidence="1" type="ORF">MEUPH1_LOCUS27990</name>
</gene>
<proteinExistence type="predicted"/>
<name>A0AAV0Y1P5_9HEMI</name>
<dbReference type="Proteomes" id="UP001160148">
    <property type="component" value="Unassembled WGS sequence"/>
</dbReference>
<evidence type="ECO:0000313" key="1">
    <source>
        <dbReference type="EMBL" id="CAI6374353.1"/>
    </source>
</evidence>
<organism evidence="1 2">
    <name type="scientific">Macrosiphum euphorbiae</name>
    <name type="common">potato aphid</name>
    <dbReference type="NCBI Taxonomy" id="13131"/>
    <lineage>
        <taxon>Eukaryota</taxon>
        <taxon>Metazoa</taxon>
        <taxon>Ecdysozoa</taxon>
        <taxon>Arthropoda</taxon>
        <taxon>Hexapoda</taxon>
        <taxon>Insecta</taxon>
        <taxon>Pterygota</taxon>
        <taxon>Neoptera</taxon>
        <taxon>Paraneoptera</taxon>
        <taxon>Hemiptera</taxon>
        <taxon>Sternorrhyncha</taxon>
        <taxon>Aphidomorpha</taxon>
        <taxon>Aphidoidea</taxon>
        <taxon>Aphididae</taxon>
        <taxon>Macrosiphini</taxon>
        <taxon>Macrosiphum</taxon>
    </lineage>
</organism>
<comment type="caution">
    <text evidence="1">The sequence shown here is derived from an EMBL/GenBank/DDBJ whole genome shotgun (WGS) entry which is preliminary data.</text>
</comment>
<sequence length="708" mass="80774">MLRIKKISSSTSKSTKLRIKKKAQLEASALLEEAFSKQKSNNNNNPQLNNFISIFETQNKSFNNIPAVVYKNDNIIEKNTEQEILSKNNSSDDDLYDMIESNVKVTFQDLIAGWALKNCVPHLILNELLKILKSNGHPDMCVDSRTLLKTPPLTVSRNISGGQYIHFSLTSEIVRLLIDSQLSNKIPNTLQLMVGIDGLPISRSTQSEIWPILGYFSNIPGKQVFAIGAFHGQSKPKDCNEFLHDFVEEIIPLINVGIVYNNKHVKIVLHGIICDAPAKSFVLNTLGHTGKVSCSKCTIEGIWLSKACFPIIDAPLRTDESFRKYEDSRYHNGPTILVNIPKFSIVESCIIDYMHLICEGVVLKIVNLWITGVNKNPTKLPDNLIQVVNKRLNRLATYIPLEFQRKQTENSRMHPFSQASRWKATESRQFLLYTSVICIKGVVSDDIYNNFIVLCVAMRILLSPSMHKTFNEYANQLLRYFVSTFRTLYGIQHMTYNIHGLIHLAKEALKYDELDQCSAFPFESFMQPLKKDIRSPVKPLQQLARRYMERRNFYDKIALTKHDISDENQLNGDIQLLGKPMFKNGGPLTSITKYPQYKRVKTTNFTIGTNMQDCCVQMDNKDIVIIESIATSIFSDSEVVIVGRKYKTLCNIFDSPCESKFLDMYSVSNLEMLNVWPLSKIEKKMICFRSNLSHSQNTDIVMPLIHHT</sequence>
<reference evidence="1 2" key="1">
    <citation type="submission" date="2023-01" db="EMBL/GenBank/DDBJ databases">
        <authorList>
            <person name="Whitehead M."/>
        </authorList>
    </citation>
    <scope>NUCLEOTIDE SEQUENCE [LARGE SCALE GENOMIC DNA]</scope>
</reference>
<protein>
    <recommendedName>
        <fullName evidence="3">Transposase domain-containing protein</fullName>
    </recommendedName>
</protein>
<evidence type="ECO:0000313" key="2">
    <source>
        <dbReference type="Proteomes" id="UP001160148"/>
    </source>
</evidence>
<accession>A0AAV0Y1P5</accession>
<dbReference type="AlphaFoldDB" id="A0AAV0Y1P5"/>
<dbReference type="PANTHER" id="PTHR33053">
    <property type="entry name" value="PROTEIN, PUTATIVE-RELATED"/>
    <property type="match status" value="1"/>
</dbReference>